<dbReference type="OMA" id="NRPWEWE"/>
<accession>A0A067CX85</accession>
<proteinExistence type="predicted"/>
<evidence type="ECO:0000313" key="1">
    <source>
        <dbReference type="EMBL" id="KDO35108.1"/>
    </source>
</evidence>
<dbReference type="VEuPathDB" id="FungiDB:SPRG_01175"/>
<dbReference type="PANTHER" id="PTHR15394">
    <property type="entry name" value="SERINE HYDROLASE RBBP9"/>
    <property type="match status" value="1"/>
</dbReference>
<dbReference type="InterPro" id="IPR029058">
    <property type="entry name" value="AB_hydrolase_fold"/>
</dbReference>
<dbReference type="SUPFAM" id="SSF53474">
    <property type="entry name" value="alpha/beta-Hydrolases"/>
    <property type="match status" value="1"/>
</dbReference>
<dbReference type="Pfam" id="PF06821">
    <property type="entry name" value="Ser_hydrolase"/>
    <property type="match status" value="1"/>
</dbReference>
<protein>
    <recommendedName>
        <fullName evidence="3">AB hydrolase-1 domain-containing protein</fullName>
    </recommendedName>
</protein>
<dbReference type="InterPro" id="IPR010662">
    <property type="entry name" value="RBBP9/YdeN"/>
</dbReference>
<dbReference type="Proteomes" id="UP000030745">
    <property type="component" value="Unassembled WGS sequence"/>
</dbReference>
<evidence type="ECO:0000313" key="2">
    <source>
        <dbReference type="Proteomes" id="UP000030745"/>
    </source>
</evidence>
<dbReference type="KEGG" id="spar:SPRG_01175"/>
<reference evidence="1 2" key="1">
    <citation type="journal article" date="2013" name="PLoS Genet.">
        <title>Distinctive expansion of potential virulence genes in the genome of the oomycete fish pathogen Saprolegnia parasitica.</title>
        <authorList>
            <person name="Jiang R.H."/>
            <person name="de Bruijn I."/>
            <person name="Haas B.J."/>
            <person name="Belmonte R."/>
            <person name="Lobach L."/>
            <person name="Christie J."/>
            <person name="van den Ackerveken G."/>
            <person name="Bottin A."/>
            <person name="Bulone V."/>
            <person name="Diaz-Moreno S.M."/>
            <person name="Dumas B."/>
            <person name="Fan L."/>
            <person name="Gaulin E."/>
            <person name="Govers F."/>
            <person name="Grenville-Briggs L.J."/>
            <person name="Horner N.R."/>
            <person name="Levin J.Z."/>
            <person name="Mammella M."/>
            <person name="Meijer H.J."/>
            <person name="Morris P."/>
            <person name="Nusbaum C."/>
            <person name="Oome S."/>
            <person name="Phillips A.J."/>
            <person name="van Rooyen D."/>
            <person name="Rzeszutek E."/>
            <person name="Saraiva M."/>
            <person name="Secombes C.J."/>
            <person name="Seidl M.F."/>
            <person name="Snel B."/>
            <person name="Stassen J.H."/>
            <person name="Sykes S."/>
            <person name="Tripathy S."/>
            <person name="van den Berg H."/>
            <person name="Vega-Arreguin J.C."/>
            <person name="Wawra S."/>
            <person name="Young S.K."/>
            <person name="Zeng Q."/>
            <person name="Dieguez-Uribeondo J."/>
            <person name="Russ C."/>
            <person name="Tyler B.M."/>
            <person name="van West P."/>
        </authorList>
    </citation>
    <scope>NUCLEOTIDE SEQUENCE [LARGE SCALE GENOMIC DNA]</scope>
    <source>
        <strain evidence="1 2">CBS 223.65</strain>
    </source>
</reference>
<evidence type="ECO:0008006" key="3">
    <source>
        <dbReference type="Google" id="ProtNLM"/>
    </source>
</evidence>
<dbReference type="GO" id="GO:0016787">
    <property type="term" value="F:hydrolase activity"/>
    <property type="evidence" value="ECO:0007669"/>
    <property type="project" value="InterPro"/>
</dbReference>
<sequence length="193" mass="21515">MGYKSRKVLKRAMTKVLIVPGNGCTPVEACNWYAWLAEKIREAGHEAILRDMPDPYVARESVWLPFIKGEMGCDEQSIIVGHSSGAEAAMRLAETTKLRGLVLVSACVTDLGDDNERASGYYSRPWAWAQIKANCDWIVQFGSPDDPFLPAAEQNQVAEGLSSEFHYLRGRGHYMREEEPVIWSALAAKLVPQ</sequence>
<dbReference type="STRING" id="695850.A0A067CX85"/>
<dbReference type="EMBL" id="KK583190">
    <property type="protein sequence ID" value="KDO35108.1"/>
    <property type="molecule type" value="Genomic_DNA"/>
</dbReference>
<keyword evidence="2" id="KW-1185">Reference proteome</keyword>
<dbReference type="Gene3D" id="3.40.50.1820">
    <property type="entry name" value="alpha/beta hydrolase"/>
    <property type="match status" value="1"/>
</dbReference>
<name>A0A067CX85_SAPPC</name>
<dbReference type="RefSeq" id="XP_012194757.1">
    <property type="nucleotide sequence ID" value="XM_012339367.1"/>
</dbReference>
<dbReference type="GeneID" id="24123778"/>
<dbReference type="PANTHER" id="PTHR15394:SF3">
    <property type="entry name" value="SERINE HYDROLASE RBBP9"/>
    <property type="match status" value="1"/>
</dbReference>
<dbReference type="OrthoDB" id="2369073at2759"/>
<organism evidence="1 2">
    <name type="scientific">Saprolegnia parasitica (strain CBS 223.65)</name>
    <dbReference type="NCBI Taxonomy" id="695850"/>
    <lineage>
        <taxon>Eukaryota</taxon>
        <taxon>Sar</taxon>
        <taxon>Stramenopiles</taxon>
        <taxon>Oomycota</taxon>
        <taxon>Saprolegniomycetes</taxon>
        <taxon>Saprolegniales</taxon>
        <taxon>Saprolegniaceae</taxon>
        <taxon>Saprolegnia</taxon>
    </lineage>
</organism>
<dbReference type="AlphaFoldDB" id="A0A067CX85"/>
<gene>
    <name evidence="1" type="ORF">SPRG_01175</name>
</gene>